<comment type="caution">
    <text evidence="2">The sequence shown here is derived from an EMBL/GenBank/DDBJ whole genome shotgun (WGS) entry which is preliminary data.</text>
</comment>
<dbReference type="Pfam" id="PF00646">
    <property type="entry name" value="F-box"/>
    <property type="match status" value="1"/>
</dbReference>
<accession>A0ABC8QTY9</accession>
<dbReference type="SUPFAM" id="SSF81383">
    <property type="entry name" value="F-box domain"/>
    <property type="match status" value="1"/>
</dbReference>
<dbReference type="Gene3D" id="1.20.1280.50">
    <property type="match status" value="1"/>
</dbReference>
<reference evidence="2 3" key="1">
    <citation type="submission" date="2024-02" db="EMBL/GenBank/DDBJ databases">
        <authorList>
            <person name="Vignale AGUSTIN F."/>
            <person name="Sosa J E."/>
            <person name="Modenutti C."/>
        </authorList>
    </citation>
    <scope>NUCLEOTIDE SEQUENCE [LARGE SCALE GENOMIC DNA]</scope>
</reference>
<keyword evidence="3" id="KW-1185">Reference proteome</keyword>
<dbReference type="Proteomes" id="UP001642360">
    <property type="component" value="Unassembled WGS sequence"/>
</dbReference>
<evidence type="ECO:0000313" key="2">
    <source>
        <dbReference type="EMBL" id="CAK9136204.1"/>
    </source>
</evidence>
<name>A0ABC8QTY9_9AQUA</name>
<proteinExistence type="predicted"/>
<feature type="domain" description="F-box" evidence="1">
    <location>
        <begin position="64"/>
        <end position="104"/>
    </location>
</feature>
<sequence length="185" mass="20348">MVAMEIEIGIKIGIEFGREVNERFRSWLGLGLVSAKLAMVKKRIKASGVAGGGGGGGGGGVSELPHDLVIEVLTRLPAKSLMRFKCVSKLWIEVLTLRRPTVFVPGLALLSSPAITSASSTLPSWPKSLMASFVCTYESRILCCGRKFYTKENKVQFFHSTSLTHKLRHPRKAKEDNMFPTEIVR</sequence>
<dbReference type="InterPro" id="IPR001810">
    <property type="entry name" value="F-box_dom"/>
</dbReference>
<dbReference type="InterPro" id="IPR036047">
    <property type="entry name" value="F-box-like_dom_sf"/>
</dbReference>
<organism evidence="2 3">
    <name type="scientific">Ilex paraguariensis</name>
    <name type="common">yerba mate</name>
    <dbReference type="NCBI Taxonomy" id="185542"/>
    <lineage>
        <taxon>Eukaryota</taxon>
        <taxon>Viridiplantae</taxon>
        <taxon>Streptophyta</taxon>
        <taxon>Embryophyta</taxon>
        <taxon>Tracheophyta</taxon>
        <taxon>Spermatophyta</taxon>
        <taxon>Magnoliopsida</taxon>
        <taxon>eudicotyledons</taxon>
        <taxon>Gunneridae</taxon>
        <taxon>Pentapetalae</taxon>
        <taxon>asterids</taxon>
        <taxon>campanulids</taxon>
        <taxon>Aquifoliales</taxon>
        <taxon>Aquifoliaceae</taxon>
        <taxon>Ilex</taxon>
    </lineage>
</organism>
<dbReference type="PANTHER" id="PTHR31111">
    <property type="entry name" value="BNAA05G37150D PROTEIN-RELATED"/>
    <property type="match status" value="1"/>
</dbReference>
<dbReference type="SMART" id="SM00256">
    <property type="entry name" value="FBOX"/>
    <property type="match status" value="1"/>
</dbReference>
<evidence type="ECO:0000313" key="3">
    <source>
        <dbReference type="Proteomes" id="UP001642360"/>
    </source>
</evidence>
<gene>
    <name evidence="2" type="ORF">ILEXP_LOCUS3177</name>
</gene>
<protein>
    <recommendedName>
        <fullName evidence="1">F-box domain-containing protein</fullName>
    </recommendedName>
</protein>
<dbReference type="AlphaFoldDB" id="A0ABC8QTY9"/>
<evidence type="ECO:0000259" key="1">
    <source>
        <dbReference type="SMART" id="SM00256"/>
    </source>
</evidence>
<dbReference type="PANTHER" id="PTHR31111:SF125">
    <property type="entry name" value="F-BOX PROTEIN CPR30-LIKE"/>
    <property type="match status" value="1"/>
</dbReference>
<dbReference type="EMBL" id="CAUOFW020000739">
    <property type="protein sequence ID" value="CAK9136204.1"/>
    <property type="molecule type" value="Genomic_DNA"/>
</dbReference>